<dbReference type="Proteomes" id="UP000799538">
    <property type="component" value="Unassembled WGS sequence"/>
</dbReference>
<sequence>MPSIPALSDAAIALTKALDDLGVEHGIFGGYAVAILGGPRASKDIDCVVNCNKEWLVERLSAVEGFSSMGNARPDLAVFMYKREVLVELFPTSMSSIDIERVDVQGDKSGTQATKLLNPVFVYKGKLQAAATRAKYSDAVDLLFLEGRYGEILRAQNRHFNRLYVGIALRRYSHLEASFRRLDLDVEASRQVAKDVEIEALPRTSPPNAVQNGLMFNVRVP</sequence>
<organism evidence="1 2">
    <name type="scientific">Elsinoe ampelina</name>
    <dbReference type="NCBI Taxonomy" id="302913"/>
    <lineage>
        <taxon>Eukaryota</taxon>
        <taxon>Fungi</taxon>
        <taxon>Dikarya</taxon>
        <taxon>Ascomycota</taxon>
        <taxon>Pezizomycotina</taxon>
        <taxon>Dothideomycetes</taxon>
        <taxon>Dothideomycetidae</taxon>
        <taxon>Myriangiales</taxon>
        <taxon>Elsinoaceae</taxon>
        <taxon>Elsinoe</taxon>
    </lineage>
</organism>
<keyword evidence="2" id="KW-1185">Reference proteome</keyword>
<dbReference type="SUPFAM" id="SSF81301">
    <property type="entry name" value="Nucleotidyltransferase"/>
    <property type="match status" value="1"/>
</dbReference>
<accession>A0A6A6GJL0</accession>
<dbReference type="OrthoDB" id="3259529at2759"/>
<dbReference type="AlphaFoldDB" id="A0A6A6GJL0"/>
<proteinExistence type="predicted"/>
<name>A0A6A6GJL0_9PEZI</name>
<gene>
    <name evidence="1" type="ORF">BDZ85DRAFT_279270</name>
</gene>
<dbReference type="InterPro" id="IPR043519">
    <property type="entry name" value="NT_sf"/>
</dbReference>
<dbReference type="EMBL" id="ML992503">
    <property type="protein sequence ID" value="KAF2225593.1"/>
    <property type="molecule type" value="Genomic_DNA"/>
</dbReference>
<reference evidence="2" key="1">
    <citation type="journal article" date="2020" name="Stud. Mycol.">
        <title>101 Dothideomycetes genomes: A test case for predicting lifestyles and emergence of pathogens.</title>
        <authorList>
            <person name="Haridas S."/>
            <person name="Albert R."/>
            <person name="Binder M."/>
            <person name="Bloem J."/>
            <person name="LaButti K."/>
            <person name="Salamov A."/>
            <person name="Andreopoulos B."/>
            <person name="Baker S."/>
            <person name="Barry K."/>
            <person name="Bills G."/>
            <person name="Bluhm B."/>
            <person name="Cannon C."/>
            <person name="Castanera R."/>
            <person name="Culley D."/>
            <person name="Daum C."/>
            <person name="Ezra D."/>
            <person name="Gonzalez J."/>
            <person name="Henrissat B."/>
            <person name="Kuo A."/>
            <person name="Liang C."/>
            <person name="Lipzen A."/>
            <person name="Lutzoni F."/>
            <person name="Magnuson J."/>
            <person name="Mondo S."/>
            <person name="Nolan M."/>
            <person name="Ohm R."/>
            <person name="Pangilinan J."/>
            <person name="Park H.-J."/>
            <person name="Ramirez L."/>
            <person name="Alfaro M."/>
            <person name="Sun H."/>
            <person name="Tritt A."/>
            <person name="Yoshinaga Y."/>
            <person name="Zwiers L.-H."/>
            <person name="Turgeon B."/>
            <person name="Goodwin S."/>
            <person name="Spatafora J."/>
            <person name="Crous P."/>
            <person name="Grigoriev I."/>
        </authorList>
    </citation>
    <scope>NUCLEOTIDE SEQUENCE [LARGE SCALE GENOMIC DNA]</scope>
    <source>
        <strain evidence="2">CECT 20119</strain>
    </source>
</reference>
<evidence type="ECO:0000313" key="1">
    <source>
        <dbReference type="EMBL" id="KAF2225593.1"/>
    </source>
</evidence>
<evidence type="ECO:0000313" key="2">
    <source>
        <dbReference type="Proteomes" id="UP000799538"/>
    </source>
</evidence>
<protein>
    <submittedName>
        <fullName evidence="1">Uncharacterized protein</fullName>
    </submittedName>
</protein>